<accession>A0A3P4B254</accession>
<evidence type="ECO:0000313" key="3">
    <source>
        <dbReference type="EMBL" id="VCU70363.1"/>
    </source>
</evidence>
<dbReference type="InterPro" id="IPR042100">
    <property type="entry name" value="Bug_dom1"/>
</dbReference>
<reference evidence="3 4" key="1">
    <citation type="submission" date="2018-10" db="EMBL/GenBank/DDBJ databases">
        <authorList>
            <person name="Criscuolo A."/>
        </authorList>
    </citation>
    <scope>NUCLEOTIDE SEQUENCE [LARGE SCALE GENOMIC DNA]</scope>
    <source>
        <strain evidence="3">DnA1</strain>
    </source>
</reference>
<dbReference type="AlphaFoldDB" id="A0A3P4B254"/>
<comment type="similarity">
    <text evidence="1">Belongs to the UPF0065 (bug) family.</text>
</comment>
<dbReference type="Pfam" id="PF03401">
    <property type="entry name" value="TctC"/>
    <property type="match status" value="1"/>
</dbReference>
<dbReference type="Gene3D" id="3.40.190.150">
    <property type="entry name" value="Bordetella uptake gene, domain 1"/>
    <property type="match status" value="1"/>
</dbReference>
<dbReference type="Proteomes" id="UP000277294">
    <property type="component" value="Unassembled WGS sequence"/>
</dbReference>
<protein>
    <submittedName>
        <fullName evidence="3">Tripartite tricarboxylate transporter family receptor</fullName>
    </submittedName>
</protein>
<dbReference type="OrthoDB" id="8889108at2"/>
<dbReference type="RefSeq" id="WP_124079873.1">
    <property type="nucleotide sequence ID" value="NZ_UWPJ01000018.1"/>
</dbReference>
<dbReference type="PIRSF" id="PIRSF017082">
    <property type="entry name" value="YflP"/>
    <property type="match status" value="1"/>
</dbReference>
<evidence type="ECO:0000256" key="1">
    <source>
        <dbReference type="ARBA" id="ARBA00006987"/>
    </source>
</evidence>
<dbReference type="InterPro" id="IPR005064">
    <property type="entry name" value="BUG"/>
</dbReference>
<gene>
    <name evidence="3" type="ORF">PIGHUM_02435</name>
</gene>
<name>A0A3P4B254_9BURK</name>
<organism evidence="3 4">
    <name type="scientific">Pigmentiphaga humi</name>
    <dbReference type="NCBI Taxonomy" id="2478468"/>
    <lineage>
        <taxon>Bacteria</taxon>
        <taxon>Pseudomonadati</taxon>
        <taxon>Pseudomonadota</taxon>
        <taxon>Betaproteobacteria</taxon>
        <taxon>Burkholderiales</taxon>
        <taxon>Alcaligenaceae</taxon>
        <taxon>Pigmentiphaga</taxon>
    </lineage>
</organism>
<sequence>MNESLRAAGRQTRRACLSILAAALAGAGAMAHAAGFPESPITIVVPFPPGGPTDTTARLVGKTLSKQLGQPVVVENRAGAGGTVGSTYVARAKPDGYTLLWASTSSLGVAPGLYKNLAYSPVNSFEHVGLVGRSPILLVVRSSLNIDTLQALTAYSANNRVSYGSAGNGSINHLTGEWLKEVSGANLMHVPYKGGAPALADMLGGQIEMTLETITVVRPYLETGRAKVLATGGATRSPDMPQVPTVKEIYGNDFESYSWTGLVAPAGTPAAVVSKLNNALRTAQDDPELLAQMKAGGQDVIKTSPAEFKKFVTADTQRWSALIQRTKTTLD</sequence>
<dbReference type="SUPFAM" id="SSF53850">
    <property type="entry name" value="Periplasmic binding protein-like II"/>
    <property type="match status" value="1"/>
</dbReference>
<proteinExistence type="inferred from homology"/>
<dbReference type="EMBL" id="UWPJ01000018">
    <property type="protein sequence ID" value="VCU70363.1"/>
    <property type="molecule type" value="Genomic_DNA"/>
</dbReference>
<evidence type="ECO:0000256" key="2">
    <source>
        <dbReference type="SAM" id="SignalP"/>
    </source>
</evidence>
<dbReference type="Gene3D" id="3.40.190.10">
    <property type="entry name" value="Periplasmic binding protein-like II"/>
    <property type="match status" value="1"/>
</dbReference>
<keyword evidence="3" id="KW-0675">Receptor</keyword>
<evidence type="ECO:0000313" key="4">
    <source>
        <dbReference type="Proteomes" id="UP000277294"/>
    </source>
</evidence>
<keyword evidence="4" id="KW-1185">Reference proteome</keyword>
<keyword evidence="2" id="KW-0732">Signal</keyword>
<feature type="signal peptide" evidence="2">
    <location>
        <begin position="1"/>
        <end position="33"/>
    </location>
</feature>
<dbReference type="PANTHER" id="PTHR42928:SF5">
    <property type="entry name" value="BLR1237 PROTEIN"/>
    <property type="match status" value="1"/>
</dbReference>
<dbReference type="CDD" id="cd13578">
    <property type="entry name" value="PBP2_Bug27"/>
    <property type="match status" value="1"/>
</dbReference>
<feature type="chain" id="PRO_5018047016" evidence="2">
    <location>
        <begin position="34"/>
        <end position="331"/>
    </location>
</feature>
<dbReference type="PANTHER" id="PTHR42928">
    <property type="entry name" value="TRICARBOXYLATE-BINDING PROTEIN"/>
    <property type="match status" value="1"/>
</dbReference>